<feature type="transmembrane region" description="Helical" evidence="3">
    <location>
        <begin position="626"/>
        <end position="648"/>
    </location>
</feature>
<dbReference type="GeneID" id="115729388"/>
<keyword evidence="1" id="KW-0040">ANK repeat</keyword>
<accession>A0ABM3HAW1</accession>
<feature type="compositionally biased region" description="Polar residues" evidence="2">
    <location>
        <begin position="55"/>
        <end position="66"/>
    </location>
</feature>
<dbReference type="InterPro" id="IPR002110">
    <property type="entry name" value="Ankyrin_rpt"/>
</dbReference>
<evidence type="ECO:0000313" key="6">
    <source>
        <dbReference type="RefSeq" id="XP_048133748.1"/>
    </source>
</evidence>
<dbReference type="PROSITE" id="PS50297">
    <property type="entry name" value="ANK_REP_REGION"/>
    <property type="match status" value="1"/>
</dbReference>
<feature type="repeat" description="ANK" evidence="1">
    <location>
        <begin position="174"/>
        <end position="206"/>
    </location>
</feature>
<evidence type="ECO:0000313" key="5">
    <source>
        <dbReference type="Proteomes" id="UP000827889"/>
    </source>
</evidence>
<evidence type="ECO:0000256" key="1">
    <source>
        <dbReference type="PROSITE-ProRule" id="PRU00023"/>
    </source>
</evidence>
<reference evidence="6" key="1">
    <citation type="submission" date="2025-08" db="UniProtKB">
        <authorList>
            <consortium name="RefSeq"/>
        </authorList>
    </citation>
    <scope>IDENTIFICATION</scope>
    <source>
        <tissue evidence="6">Leaf</tissue>
    </source>
</reference>
<evidence type="ECO:0000256" key="3">
    <source>
        <dbReference type="SAM" id="Phobius"/>
    </source>
</evidence>
<sequence>MATQPSEEQGSSNHAEEPADIENVGGGVGSAPSQSGGAPVTSLLKDSNQEIKAMATQTSAEQGNSNHAEEPADIENVCGGVGSAPSQSGAAPEISEEEVERRYYRPLLQATFRGDWESAKRFFERDPASKTARITSRSETVLHVAALSARDQFFENLVELLSSYPGALEMVDCDGRTALHNAVQCGRIKMVKALVRRDPGLTQLPDCRQRFPFEISTHEASTHKEIAWFLAKITIEHGPRPFCRDYAINLILDLTYAGHHDITLYLVGKCPHLLTQKRRNLSVLGVLARMQSHFLSVTRLGVLEALIFKCIPVDLNYEPTYENSRNMQTSVDSVLQCLASLLWNAAKILVPPIKRIHEVKLKHGAAVELAKQVCIAISYMKPTEITEFFLERNLLGIATTKGNSELVKICIQFFPELIRISPNGESLMTLAVKSRKERIISLFLKVSSTNELSLVPAPTREEAERMMLAAAKFDSDFDAVTYVSGAAFQMQRELQWFKAVERWLFPDFGTFKYEGKAYWQIFTEEHKELLEKGEKWVKHTGDKCMLVSTLVATVLFAAAFTVPGGNNNAGFPLLLGQDSLLIFAISDALGLFSSVTSILLFLAILTSRYDPEDFLDSLPQKIIMGLVSLFLSLAFMLVAFTATLTIVLEKRLEWVFIPITLLASIPVFLFAQLQLPLLFQMVKSTYGPSIFRAEDIWE</sequence>
<keyword evidence="3" id="KW-1133">Transmembrane helix</keyword>
<evidence type="ECO:0000259" key="4">
    <source>
        <dbReference type="Pfam" id="PF13962"/>
    </source>
</evidence>
<feature type="region of interest" description="Disordered" evidence="2">
    <location>
        <begin position="1"/>
        <end position="70"/>
    </location>
</feature>
<keyword evidence="5" id="KW-1185">Reference proteome</keyword>
<feature type="transmembrane region" description="Helical" evidence="3">
    <location>
        <begin position="654"/>
        <end position="673"/>
    </location>
</feature>
<dbReference type="RefSeq" id="XP_048133748.1">
    <property type="nucleotide sequence ID" value="XM_048277791.1"/>
</dbReference>
<dbReference type="PANTHER" id="PTHR24177">
    <property type="entry name" value="CASKIN"/>
    <property type="match status" value="1"/>
</dbReference>
<proteinExistence type="predicted"/>
<dbReference type="PROSITE" id="PS50088">
    <property type="entry name" value="ANK_REPEAT"/>
    <property type="match status" value="1"/>
</dbReference>
<dbReference type="InterPro" id="IPR026961">
    <property type="entry name" value="PGG_dom"/>
</dbReference>
<feature type="transmembrane region" description="Helical" evidence="3">
    <location>
        <begin position="544"/>
        <end position="562"/>
    </location>
</feature>
<feature type="domain" description="PGG" evidence="4">
    <location>
        <begin position="534"/>
        <end position="646"/>
    </location>
</feature>
<dbReference type="Gene3D" id="1.25.40.20">
    <property type="entry name" value="Ankyrin repeat-containing domain"/>
    <property type="match status" value="1"/>
</dbReference>
<dbReference type="Proteomes" id="UP000827889">
    <property type="component" value="Chromosome 4"/>
</dbReference>
<feature type="compositionally biased region" description="Polar residues" evidence="2">
    <location>
        <begin position="1"/>
        <end position="13"/>
    </location>
</feature>
<evidence type="ECO:0000256" key="2">
    <source>
        <dbReference type="SAM" id="MobiDB-lite"/>
    </source>
</evidence>
<dbReference type="Pfam" id="PF12796">
    <property type="entry name" value="Ank_2"/>
    <property type="match status" value="1"/>
</dbReference>
<dbReference type="PANTHER" id="PTHR24177:SF365">
    <property type="entry name" value="ANKYRIN REPEAT-CONTAINING PROTEIN NPR4-LIKE ISOFORM X1"/>
    <property type="match status" value="1"/>
</dbReference>
<dbReference type="SMART" id="SM00248">
    <property type="entry name" value="ANK"/>
    <property type="match status" value="4"/>
</dbReference>
<dbReference type="Pfam" id="PF13962">
    <property type="entry name" value="PGG"/>
    <property type="match status" value="1"/>
</dbReference>
<organism evidence="5 6">
    <name type="scientific">Rhodamnia argentea</name>
    <dbReference type="NCBI Taxonomy" id="178133"/>
    <lineage>
        <taxon>Eukaryota</taxon>
        <taxon>Viridiplantae</taxon>
        <taxon>Streptophyta</taxon>
        <taxon>Embryophyta</taxon>
        <taxon>Tracheophyta</taxon>
        <taxon>Spermatophyta</taxon>
        <taxon>Magnoliopsida</taxon>
        <taxon>eudicotyledons</taxon>
        <taxon>Gunneridae</taxon>
        <taxon>Pentapetalae</taxon>
        <taxon>rosids</taxon>
        <taxon>malvids</taxon>
        <taxon>Myrtales</taxon>
        <taxon>Myrtaceae</taxon>
        <taxon>Myrtoideae</taxon>
        <taxon>Myrteae</taxon>
        <taxon>Australasian group</taxon>
        <taxon>Rhodamnia</taxon>
    </lineage>
</organism>
<keyword evidence="3" id="KW-0472">Membrane</keyword>
<keyword evidence="3" id="KW-0812">Transmembrane</keyword>
<dbReference type="SUPFAM" id="SSF48403">
    <property type="entry name" value="Ankyrin repeat"/>
    <property type="match status" value="1"/>
</dbReference>
<protein>
    <submittedName>
        <fullName evidence="6">Uncharacterized protein LOC115729388 isoform X1</fullName>
    </submittedName>
</protein>
<gene>
    <name evidence="6" type="primary">LOC115729388</name>
</gene>
<name>A0ABM3HAW1_9MYRT</name>
<feature type="transmembrane region" description="Helical" evidence="3">
    <location>
        <begin position="582"/>
        <end position="605"/>
    </location>
</feature>
<dbReference type="InterPro" id="IPR036770">
    <property type="entry name" value="Ankyrin_rpt-contain_sf"/>
</dbReference>